<feature type="compositionally biased region" description="Basic and acidic residues" evidence="4">
    <location>
        <begin position="171"/>
        <end position="181"/>
    </location>
</feature>
<comment type="caution">
    <text evidence="6">The sequence shown here is derived from an EMBL/GenBank/DDBJ whole genome shotgun (WGS) entry which is preliminary data.</text>
</comment>
<evidence type="ECO:0000259" key="5">
    <source>
        <dbReference type="PROSITE" id="PS50102"/>
    </source>
</evidence>
<dbReference type="CDD" id="cd00590">
    <property type="entry name" value="RRM_SF"/>
    <property type="match status" value="2"/>
</dbReference>
<dbReference type="PANTHER" id="PTHR24012">
    <property type="entry name" value="RNA BINDING PROTEIN"/>
    <property type="match status" value="1"/>
</dbReference>
<feature type="compositionally biased region" description="Acidic residues" evidence="4">
    <location>
        <begin position="219"/>
        <end position="234"/>
    </location>
</feature>
<feature type="compositionally biased region" description="Gly residues" evidence="4">
    <location>
        <begin position="9"/>
        <end position="52"/>
    </location>
</feature>
<dbReference type="SMART" id="SM00360">
    <property type="entry name" value="RRM"/>
    <property type="match status" value="3"/>
</dbReference>
<name>A0A818R5E1_9BILA</name>
<reference evidence="6" key="1">
    <citation type="submission" date="2021-02" db="EMBL/GenBank/DDBJ databases">
        <authorList>
            <person name="Nowell W R."/>
        </authorList>
    </citation>
    <scope>NUCLEOTIDE SEQUENCE</scope>
</reference>
<feature type="compositionally biased region" description="Acidic residues" evidence="4">
    <location>
        <begin position="241"/>
        <end position="256"/>
    </location>
</feature>
<dbReference type="Proteomes" id="UP000663868">
    <property type="component" value="Unassembled WGS sequence"/>
</dbReference>
<dbReference type="Pfam" id="PF00076">
    <property type="entry name" value="RRM_1"/>
    <property type="match status" value="2"/>
</dbReference>
<dbReference type="AlphaFoldDB" id="A0A818R5E1"/>
<dbReference type="SUPFAM" id="SSF54928">
    <property type="entry name" value="RNA-binding domain, RBD"/>
    <property type="match status" value="2"/>
</dbReference>
<evidence type="ECO:0000256" key="1">
    <source>
        <dbReference type="ARBA" id="ARBA00022737"/>
    </source>
</evidence>
<feature type="region of interest" description="Disordered" evidence="4">
    <location>
        <begin position="756"/>
        <end position="810"/>
    </location>
</feature>
<organism evidence="6 7">
    <name type="scientific">Adineta steineri</name>
    <dbReference type="NCBI Taxonomy" id="433720"/>
    <lineage>
        <taxon>Eukaryota</taxon>
        <taxon>Metazoa</taxon>
        <taxon>Spiralia</taxon>
        <taxon>Gnathifera</taxon>
        <taxon>Rotifera</taxon>
        <taxon>Eurotatoria</taxon>
        <taxon>Bdelloidea</taxon>
        <taxon>Adinetida</taxon>
        <taxon>Adinetidae</taxon>
        <taxon>Adineta</taxon>
    </lineage>
</organism>
<gene>
    <name evidence="6" type="ORF">KXQ929_LOCUS7413</name>
</gene>
<evidence type="ECO:0000256" key="2">
    <source>
        <dbReference type="ARBA" id="ARBA00022884"/>
    </source>
</evidence>
<feature type="compositionally biased region" description="Polar residues" evidence="4">
    <location>
        <begin position="322"/>
        <end position="336"/>
    </location>
</feature>
<dbReference type="InterPro" id="IPR012677">
    <property type="entry name" value="Nucleotide-bd_a/b_plait_sf"/>
</dbReference>
<dbReference type="InterPro" id="IPR000504">
    <property type="entry name" value="RRM_dom"/>
</dbReference>
<accession>A0A818R5E1</accession>
<feature type="domain" description="RRM" evidence="5">
    <location>
        <begin position="100"/>
        <end position="171"/>
    </location>
</feature>
<feature type="region of interest" description="Disordered" evidence="4">
    <location>
        <begin position="159"/>
        <end position="679"/>
    </location>
</feature>
<dbReference type="EMBL" id="CAJOBB010000304">
    <property type="protein sequence ID" value="CAF3644875.1"/>
    <property type="molecule type" value="Genomic_DNA"/>
</dbReference>
<feature type="region of interest" description="Disordered" evidence="4">
    <location>
        <begin position="1"/>
        <end position="92"/>
    </location>
</feature>
<dbReference type="PROSITE" id="PS50102">
    <property type="entry name" value="RRM"/>
    <property type="match status" value="3"/>
</dbReference>
<evidence type="ECO:0000256" key="3">
    <source>
        <dbReference type="PROSITE-ProRule" id="PRU00176"/>
    </source>
</evidence>
<feature type="compositionally biased region" description="Low complexity" evidence="4">
    <location>
        <begin position="642"/>
        <end position="662"/>
    </location>
</feature>
<dbReference type="Gene3D" id="3.30.70.330">
    <property type="match status" value="3"/>
</dbReference>
<feature type="compositionally biased region" description="Acidic residues" evidence="4">
    <location>
        <begin position="287"/>
        <end position="314"/>
    </location>
</feature>
<feature type="domain" description="RRM" evidence="5">
    <location>
        <begin position="678"/>
        <end position="753"/>
    </location>
</feature>
<feature type="domain" description="RRM" evidence="5">
    <location>
        <begin position="797"/>
        <end position="874"/>
    </location>
</feature>
<keyword evidence="2 3" id="KW-0694">RNA-binding</keyword>
<feature type="compositionally biased region" description="Acidic residues" evidence="4">
    <location>
        <begin position="520"/>
        <end position="534"/>
    </location>
</feature>
<feature type="compositionally biased region" description="Gly residues" evidence="4">
    <location>
        <begin position="65"/>
        <end position="89"/>
    </location>
</feature>
<feature type="compositionally biased region" description="Polar residues" evidence="4">
    <location>
        <begin position="396"/>
        <end position="408"/>
    </location>
</feature>
<feature type="compositionally biased region" description="Acidic residues" evidence="4">
    <location>
        <begin position="618"/>
        <end position="632"/>
    </location>
</feature>
<proteinExistence type="predicted"/>
<feature type="compositionally biased region" description="Basic and acidic residues" evidence="4">
    <location>
        <begin position="756"/>
        <end position="776"/>
    </location>
</feature>
<dbReference type="GO" id="GO:0003723">
    <property type="term" value="F:RNA binding"/>
    <property type="evidence" value="ECO:0007669"/>
    <property type="project" value="UniProtKB-UniRule"/>
</dbReference>
<feature type="compositionally biased region" description="Polar residues" evidence="4">
    <location>
        <begin position="362"/>
        <end position="373"/>
    </location>
</feature>
<sequence length="877" mass="94008">MSDRQNSRGRGGFGRGGGGGGRGRGSFGRGGFGRGGGGGGGRGGGGRGGGFGFQSRGGNDRGRGGNRGGSFGGGRGRGGFQSGNRGGGNFSEIKREFMTDSVYVGQLPVDIKENDLKKLFPKAKNITLTSAEGQRPGHAFVSFSDDASAAAAVKQGATYKNNQLKVAFQTKRPEPQKRSSDTNDNSGPNAKKLKSDTSGGKAGLTSNGLQAKGKKAVDSDDEEDDDDDDDEESMDFNAGNDSDDEDDEDESDEDDEQEKKIKQTVAKMVGGAKSAPSKLTAVKKKEEDDDDDESDNDDDDDDDSDDDDDEDEDDKPSYLKKTVSSPVKPSTQAISQDKNKGKLPLSKPTIIDKSSEKKNKPDQTTSNKPSLAESQKRSVNIADKQGPQAKKLKQDTPVSGKNVSTINKNVLKGKANKDDSDDDDDEDDSDDDDNDEDDSDDDDDDDEPPKKLATKSATLGKKDLISKLAFFQNDDSDDDSDDDDDDDDDDDEDEPPKKLAAKSAVSGKQGKPVSKLSSLQDDDSDDDSDDDDDEVPTKSIIKSPSTGKSAKPPGKVSFLQNNDSDDDDSDDDDDEDDDDDSDDDDDDEPTPTKPILKSAPSKVTKPNVKPQPASKMIDDDDDSDDDDDDDEPSPPPAKSSLKQPTATATTPTKQKPTSATTKSEPKPTPSTDKPLSKTQLYINSIKESTTAADMKSLYPKATSIKLQKRKIGPDHKIMQIAFVTFENESDCSSALKAHTQIGGQSVNVSYAFAKLEKKPQPTSNEPKKKEETKKPASTENTNKKQQTKPVEKQTSTNSIYVGQLPESVEESDIKKLFPKSTKIELIPPKTTPKGIRPGFAFVSFSDDGQAAAAVKLGPSLKLKNTSLKVAYQTKRAT</sequence>
<protein>
    <recommendedName>
        <fullName evidence="5">RRM domain-containing protein</fullName>
    </recommendedName>
</protein>
<feature type="compositionally biased region" description="Acidic residues" evidence="4">
    <location>
        <begin position="474"/>
        <end position="494"/>
    </location>
</feature>
<evidence type="ECO:0000256" key="4">
    <source>
        <dbReference type="SAM" id="MobiDB-lite"/>
    </source>
</evidence>
<keyword evidence="1" id="KW-0677">Repeat</keyword>
<evidence type="ECO:0000313" key="6">
    <source>
        <dbReference type="EMBL" id="CAF3644875.1"/>
    </source>
</evidence>
<evidence type="ECO:0000313" key="7">
    <source>
        <dbReference type="Proteomes" id="UP000663868"/>
    </source>
</evidence>
<dbReference type="InterPro" id="IPR035979">
    <property type="entry name" value="RBD_domain_sf"/>
</dbReference>
<feature type="compositionally biased region" description="Acidic residues" evidence="4">
    <location>
        <begin position="419"/>
        <end position="447"/>
    </location>
</feature>
<feature type="compositionally biased region" description="Acidic residues" evidence="4">
    <location>
        <begin position="563"/>
        <end position="589"/>
    </location>
</feature>
<feature type="compositionally biased region" description="Polar residues" evidence="4">
    <location>
        <begin position="783"/>
        <end position="800"/>
    </location>
</feature>